<dbReference type="Proteomes" id="UP001415857">
    <property type="component" value="Unassembled WGS sequence"/>
</dbReference>
<dbReference type="Gene3D" id="1.20.1280.50">
    <property type="match status" value="1"/>
</dbReference>
<evidence type="ECO:0000259" key="1">
    <source>
        <dbReference type="PROSITE" id="PS50181"/>
    </source>
</evidence>
<gene>
    <name evidence="2" type="ORF">L1049_012612</name>
</gene>
<reference evidence="2 3" key="1">
    <citation type="journal article" date="2024" name="Plant J.">
        <title>Genome sequences and population genomics reveal climatic adaptation and genomic divergence between two closely related sweetgum species.</title>
        <authorList>
            <person name="Xu W.Q."/>
            <person name="Ren C.Q."/>
            <person name="Zhang X.Y."/>
            <person name="Comes H.P."/>
            <person name="Liu X.H."/>
            <person name="Li Y.G."/>
            <person name="Kettle C.J."/>
            <person name="Jalonen R."/>
            <person name="Gaisberger H."/>
            <person name="Ma Y.Z."/>
            <person name="Qiu Y.X."/>
        </authorList>
    </citation>
    <scope>NUCLEOTIDE SEQUENCE [LARGE SCALE GENOMIC DNA]</scope>
    <source>
        <strain evidence="2">Hangzhou</strain>
    </source>
</reference>
<evidence type="ECO:0000313" key="2">
    <source>
        <dbReference type="EMBL" id="KAK9266693.1"/>
    </source>
</evidence>
<dbReference type="SUPFAM" id="SSF81383">
    <property type="entry name" value="F-box domain"/>
    <property type="match status" value="1"/>
</dbReference>
<dbReference type="CDD" id="cd22157">
    <property type="entry name" value="F-box_AtFBW1-like"/>
    <property type="match status" value="1"/>
</dbReference>
<name>A0AAP0N645_LIQFO</name>
<dbReference type="InterPro" id="IPR001810">
    <property type="entry name" value="F-box_dom"/>
</dbReference>
<proteinExistence type="predicted"/>
<keyword evidence="3" id="KW-1185">Reference proteome</keyword>
<comment type="caution">
    <text evidence="2">The sequence shown here is derived from an EMBL/GenBank/DDBJ whole genome shotgun (WGS) entry which is preliminary data.</text>
</comment>
<sequence length="126" mass="14481">MPHRIHTPHAAIQQDSANSMSLQASSFDVIAANDDLLTEILLRLPIQSLFQFKSVSKHWLSLISDPHFSRRRRNLKPNAVAGLFLSPVRTDYYVERTFEFVPLGDDEFGLLAKMPKRCPVLLWMFN</sequence>
<dbReference type="PROSITE" id="PS50181">
    <property type="entry name" value="FBOX"/>
    <property type="match status" value="1"/>
</dbReference>
<dbReference type="PANTHER" id="PTHR31672">
    <property type="entry name" value="BNACNNG10540D PROTEIN"/>
    <property type="match status" value="1"/>
</dbReference>
<evidence type="ECO:0000313" key="3">
    <source>
        <dbReference type="Proteomes" id="UP001415857"/>
    </source>
</evidence>
<dbReference type="PANTHER" id="PTHR31672:SF13">
    <property type="entry name" value="F-BOX PROTEIN CPR30-LIKE"/>
    <property type="match status" value="1"/>
</dbReference>
<accession>A0AAP0N645</accession>
<dbReference type="SMART" id="SM00256">
    <property type="entry name" value="FBOX"/>
    <property type="match status" value="1"/>
</dbReference>
<dbReference type="AlphaFoldDB" id="A0AAP0N645"/>
<feature type="domain" description="F-box" evidence="1">
    <location>
        <begin position="26"/>
        <end position="75"/>
    </location>
</feature>
<protein>
    <recommendedName>
        <fullName evidence="1">F-box domain-containing protein</fullName>
    </recommendedName>
</protein>
<dbReference type="InterPro" id="IPR036047">
    <property type="entry name" value="F-box-like_dom_sf"/>
</dbReference>
<dbReference type="InterPro" id="IPR050796">
    <property type="entry name" value="SCF_F-box_component"/>
</dbReference>
<organism evidence="2 3">
    <name type="scientific">Liquidambar formosana</name>
    <name type="common">Formosan gum</name>
    <dbReference type="NCBI Taxonomy" id="63359"/>
    <lineage>
        <taxon>Eukaryota</taxon>
        <taxon>Viridiplantae</taxon>
        <taxon>Streptophyta</taxon>
        <taxon>Embryophyta</taxon>
        <taxon>Tracheophyta</taxon>
        <taxon>Spermatophyta</taxon>
        <taxon>Magnoliopsida</taxon>
        <taxon>eudicotyledons</taxon>
        <taxon>Gunneridae</taxon>
        <taxon>Pentapetalae</taxon>
        <taxon>Saxifragales</taxon>
        <taxon>Altingiaceae</taxon>
        <taxon>Liquidambar</taxon>
    </lineage>
</organism>
<dbReference type="Pfam" id="PF00646">
    <property type="entry name" value="F-box"/>
    <property type="match status" value="1"/>
</dbReference>
<dbReference type="EMBL" id="JBBPBK010000084">
    <property type="protein sequence ID" value="KAK9266693.1"/>
    <property type="molecule type" value="Genomic_DNA"/>
</dbReference>